<evidence type="ECO:0000313" key="2">
    <source>
        <dbReference type="EMBL" id="MPN41395.1"/>
    </source>
</evidence>
<proteinExistence type="predicted"/>
<gene>
    <name evidence="2" type="ORF">SDC9_188941</name>
</gene>
<dbReference type="AlphaFoldDB" id="A0A645HQQ6"/>
<feature type="region of interest" description="Disordered" evidence="1">
    <location>
        <begin position="164"/>
        <end position="183"/>
    </location>
</feature>
<organism evidence="2">
    <name type="scientific">bioreactor metagenome</name>
    <dbReference type="NCBI Taxonomy" id="1076179"/>
    <lineage>
        <taxon>unclassified sequences</taxon>
        <taxon>metagenomes</taxon>
        <taxon>ecological metagenomes</taxon>
    </lineage>
</organism>
<comment type="caution">
    <text evidence="2">The sequence shown here is derived from an EMBL/GenBank/DDBJ whole genome shotgun (WGS) entry which is preliminary data.</text>
</comment>
<feature type="compositionally biased region" description="Basic residues" evidence="1">
    <location>
        <begin position="172"/>
        <end position="183"/>
    </location>
</feature>
<protein>
    <submittedName>
        <fullName evidence="2">Uncharacterized protein</fullName>
    </submittedName>
</protein>
<reference evidence="2" key="1">
    <citation type="submission" date="2019-08" db="EMBL/GenBank/DDBJ databases">
        <authorList>
            <person name="Kucharzyk K."/>
            <person name="Murdoch R.W."/>
            <person name="Higgins S."/>
            <person name="Loffler F."/>
        </authorList>
    </citation>
    <scope>NUCLEOTIDE SEQUENCE</scope>
</reference>
<accession>A0A645HQQ6</accession>
<sequence length="183" mass="19295">MARMFIVPLKLPCHQNGILGGMVIIAFSPAGRGEAVLAVKRDRRLVGGSHLQREKGQLLLPEAEKRRQKLLGNTLPAPDGGHGDIGDIALVQHRMESGIAQHLARLVLGNQVAGAVVIQLLGQHGLRPGGGKAGPLNGGDARQVAPVHGLQLIGHPVSIPFFSGPRPSFCPRPRRPPGARKGP</sequence>
<name>A0A645HQQ6_9ZZZZ</name>
<dbReference type="EMBL" id="VSSQ01098397">
    <property type="protein sequence ID" value="MPN41395.1"/>
    <property type="molecule type" value="Genomic_DNA"/>
</dbReference>
<evidence type="ECO:0000256" key="1">
    <source>
        <dbReference type="SAM" id="MobiDB-lite"/>
    </source>
</evidence>